<reference evidence="2" key="3">
    <citation type="submission" date="2015-06" db="UniProtKB">
        <authorList>
            <consortium name="EnsemblMetazoa"/>
        </authorList>
    </citation>
    <scope>IDENTIFICATION</scope>
</reference>
<dbReference type="AlphaFoldDB" id="R7VJM3"/>
<name>R7VJM3_CAPTE</name>
<protein>
    <submittedName>
        <fullName evidence="1 2">Uncharacterized protein</fullName>
    </submittedName>
</protein>
<dbReference type="Proteomes" id="UP000014760">
    <property type="component" value="Unassembled WGS sequence"/>
</dbReference>
<accession>R7VJM3</accession>
<proteinExistence type="predicted"/>
<sequence length="114" mass="13104">MATHFDASLMSPLGKKNKKCDIWFHSTPRNILSSYLGSFAKVFLSKGDSPSTDYYVTCFSSVSFSAQDFFISELWLTKKVKLWWEPLLGHHVVVKMSTPKMARDDIRKHELVQT</sequence>
<evidence type="ECO:0000313" key="3">
    <source>
        <dbReference type="Proteomes" id="UP000014760"/>
    </source>
</evidence>
<dbReference type="HOGENOM" id="CLU_2123381_0_0_1"/>
<dbReference type="EMBL" id="AMQN01017668">
    <property type="status" value="NOT_ANNOTATED_CDS"/>
    <property type="molecule type" value="Genomic_DNA"/>
</dbReference>
<evidence type="ECO:0000313" key="2">
    <source>
        <dbReference type="EnsemblMetazoa" id="CapteP200184"/>
    </source>
</evidence>
<dbReference type="EMBL" id="KB293376">
    <property type="protein sequence ID" value="ELU16030.1"/>
    <property type="molecule type" value="Genomic_DNA"/>
</dbReference>
<organism evidence="1">
    <name type="scientific">Capitella teleta</name>
    <name type="common">Polychaete worm</name>
    <dbReference type="NCBI Taxonomy" id="283909"/>
    <lineage>
        <taxon>Eukaryota</taxon>
        <taxon>Metazoa</taxon>
        <taxon>Spiralia</taxon>
        <taxon>Lophotrochozoa</taxon>
        <taxon>Annelida</taxon>
        <taxon>Polychaeta</taxon>
        <taxon>Sedentaria</taxon>
        <taxon>Scolecida</taxon>
        <taxon>Capitellidae</taxon>
        <taxon>Capitella</taxon>
    </lineage>
</organism>
<evidence type="ECO:0000313" key="1">
    <source>
        <dbReference type="EMBL" id="ELU16030.1"/>
    </source>
</evidence>
<dbReference type="EnsemblMetazoa" id="CapteT200184">
    <property type="protein sequence ID" value="CapteP200184"/>
    <property type="gene ID" value="CapteG200184"/>
</dbReference>
<gene>
    <name evidence="1" type="ORF">CAPTEDRAFT_200184</name>
</gene>
<reference evidence="1 3" key="2">
    <citation type="journal article" date="2013" name="Nature">
        <title>Insights into bilaterian evolution from three spiralian genomes.</title>
        <authorList>
            <person name="Simakov O."/>
            <person name="Marletaz F."/>
            <person name="Cho S.J."/>
            <person name="Edsinger-Gonzales E."/>
            <person name="Havlak P."/>
            <person name="Hellsten U."/>
            <person name="Kuo D.H."/>
            <person name="Larsson T."/>
            <person name="Lv J."/>
            <person name="Arendt D."/>
            <person name="Savage R."/>
            <person name="Osoegawa K."/>
            <person name="de Jong P."/>
            <person name="Grimwood J."/>
            <person name="Chapman J.A."/>
            <person name="Shapiro H."/>
            <person name="Aerts A."/>
            <person name="Otillar R.P."/>
            <person name="Terry A.Y."/>
            <person name="Boore J.L."/>
            <person name="Grigoriev I.V."/>
            <person name="Lindberg D.R."/>
            <person name="Seaver E.C."/>
            <person name="Weisblat D.A."/>
            <person name="Putnam N.H."/>
            <person name="Rokhsar D.S."/>
        </authorList>
    </citation>
    <scope>NUCLEOTIDE SEQUENCE</scope>
    <source>
        <strain evidence="1 3">I ESC-2004</strain>
    </source>
</reference>
<reference evidence="3" key="1">
    <citation type="submission" date="2012-12" db="EMBL/GenBank/DDBJ databases">
        <authorList>
            <person name="Hellsten U."/>
            <person name="Grimwood J."/>
            <person name="Chapman J.A."/>
            <person name="Shapiro H."/>
            <person name="Aerts A."/>
            <person name="Otillar R.P."/>
            <person name="Terry A.Y."/>
            <person name="Boore J.L."/>
            <person name="Simakov O."/>
            <person name="Marletaz F."/>
            <person name="Cho S.-J."/>
            <person name="Edsinger-Gonzales E."/>
            <person name="Havlak P."/>
            <person name="Kuo D.-H."/>
            <person name="Larsson T."/>
            <person name="Lv J."/>
            <person name="Arendt D."/>
            <person name="Savage R."/>
            <person name="Osoegawa K."/>
            <person name="de Jong P."/>
            <person name="Lindberg D.R."/>
            <person name="Seaver E.C."/>
            <person name="Weisblat D.A."/>
            <person name="Putnam N.H."/>
            <person name="Grigoriev I.V."/>
            <person name="Rokhsar D.S."/>
        </authorList>
    </citation>
    <scope>NUCLEOTIDE SEQUENCE</scope>
    <source>
        <strain evidence="3">I ESC-2004</strain>
    </source>
</reference>
<keyword evidence="3" id="KW-1185">Reference proteome</keyword>